<dbReference type="Proteomes" id="UP000663824">
    <property type="component" value="Unassembled WGS sequence"/>
</dbReference>
<sequence>MTSMKPVLLLFPKTLLKSFTDINELPLSYRHLNKGRQFTVGDHKVRARHQNDSNAALFCFQKSTNGNEAHLVSSSVETFSLVQDIDPPADCVPKEITFRPAFPQQLKIRCLPFGSDEPKVVVSKSSKKKKKKRLTD</sequence>
<comment type="caution">
    <text evidence="1">The sequence shown here is derived from an EMBL/GenBank/DDBJ whole genome shotgun (WGS) entry which is preliminary data.</text>
</comment>
<evidence type="ECO:0000313" key="9">
    <source>
        <dbReference type="Proteomes" id="UP000663866"/>
    </source>
</evidence>
<dbReference type="Proteomes" id="UP000681967">
    <property type="component" value="Unassembled WGS sequence"/>
</dbReference>
<dbReference type="EMBL" id="CAJNRF010000710">
    <property type="protein sequence ID" value="CAF1975916.1"/>
    <property type="molecule type" value="Genomic_DNA"/>
</dbReference>
<dbReference type="Proteomes" id="UP000663887">
    <property type="component" value="Unassembled WGS sequence"/>
</dbReference>
<dbReference type="Proteomes" id="UP000663842">
    <property type="component" value="Unassembled WGS sequence"/>
</dbReference>
<protein>
    <submittedName>
        <fullName evidence="1">Uncharacterized protein</fullName>
    </submittedName>
</protein>
<evidence type="ECO:0000313" key="6">
    <source>
        <dbReference type="EMBL" id="CAF3929978.1"/>
    </source>
</evidence>
<dbReference type="EMBL" id="CAJOBG010000001">
    <property type="protein sequence ID" value="CAF3731439.1"/>
    <property type="molecule type" value="Genomic_DNA"/>
</dbReference>
<reference evidence="1" key="1">
    <citation type="submission" date="2021-02" db="EMBL/GenBank/DDBJ databases">
        <authorList>
            <person name="Nowell W R."/>
        </authorList>
    </citation>
    <scope>NUCLEOTIDE SEQUENCE</scope>
</reference>
<evidence type="ECO:0000313" key="1">
    <source>
        <dbReference type="EMBL" id="CAF1922053.1"/>
    </source>
</evidence>
<proteinExistence type="predicted"/>
<evidence type="ECO:0000313" key="8">
    <source>
        <dbReference type="Proteomes" id="UP000663824"/>
    </source>
</evidence>
<dbReference type="Proteomes" id="UP000681720">
    <property type="component" value="Unassembled WGS sequence"/>
</dbReference>
<evidence type="ECO:0000313" key="3">
    <source>
        <dbReference type="EMBL" id="CAF1975916.1"/>
    </source>
</evidence>
<dbReference type="Proteomes" id="UP000663856">
    <property type="component" value="Unassembled WGS sequence"/>
</dbReference>
<name>A0A816KKX4_9BILA</name>
<evidence type="ECO:0000313" key="4">
    <source>
        <dbReference type="EMBL" id="CAF3731439.1"/>
    </source>
</evidence>
<evidence type="ECO:0000313" key="2">
    <source>
        <dbReference type="EMBL" id="CAF1937729.1"/>
    </source>
</evidence>
<accession>A0A816KKX4</accession>
<keyword evidence="9" id="KW-1185">Reference proteome</keyword>
<evidence type="ECO:0000313" key="7">
    <source>
        <dbReference type="EMBL" id="CAF4005001.1"/>
    </source>
</evidence>
<dbReference type="EMBL" id="CAJOBH010002930">
    <property type="protein sequence ID" value="CAF3929978.1"/>
    <property type="molecule type" value="Genomic_DNA"/>
</dbReference>
<gene>
    <name evidence="6" type="ORF">BYL167_LOCUS9953</name>
    <name evidence="7" type="ORF">GIL414_LOCUS11978</name>
    <name evidence="1" type="ORF">MBJ925_LOCUS2272</name>
    <name evidence="4" type="ORF">OVN521_LOCUS10</name>
    <name evidence="5" type="ORF">UXM345_LOCUS2802</name>
    <name evidence="3" type="ORF">WKI299_LOCUS3536</name>
    <name evidence="2" type="ORF">XDN619_LOCUS179</name>
</gene>
<dbReference type="Proteomes" id="UP000663866">
    <property type="component" value="Unassembled WGS sequence"/>
</dbReference>
<evidence type="ECO:0000313" key="5">
    <source>
        <dbReference type="EMBL" id="CAF3765244.1"/>
    </source>
</evidence>
<dbReference type="EMBL" id="CAJOBJ010004579">
    <property type="protein sequence ID" value="CAF4005001.1"/>
    <property type="molecule type" value="Genomic_DNA"/>
</dbReference>
<dbReference type="EMBL" id="CAJNRG010000008">
    <property type="protein sequence ID" value="CAF1937729.1"/>
    <property type="molecule type" value="Genomic_DNA"/>
</dbReference>
<organism evidence="1 8">
    <name type="scientific">Rotaria magnacalcarata</name>
    <dbReference type="NCBI Taxonomy" id="392030"/>
    <lineage>
        <taxon>Eukaryota</taxon>
        <taxon>Metazoa</taxon>
        <taxon>Spiralia</taxon>
        <taxon>Gnathifera</taxon>
        <taxon>Rotifera</taxon>
        <taxon>Eurotatoria</taxon>
        <taxon>Bdelloidea</taxon>
        <taxon>Philodinida</taxon>
        <taxon>Philodinidae</taxon>
        <taxon>Rotaria</taxon>
    </lineage>
</organism>
<dbReference type="EMBL" id="CAJNRE010000145">
    <property type="protein sequence ID" value="CAF1922053.1"/>
    <property type="molecule type" value="Genomic_DNA"/>
</dbReference>
<dbReference type="AlphaFoldDB" id="A0A816KKX4"/>
<dbReference type="EMBL" id="CAJOBF010000173">
    <property type="protein sequence ID" value="CAF3765244.1"/>
    <property type="molecule type" value="Genomic_DNA"/>
</dbReference>